<evidence type="ECO:0000313" key="2">
    <source>
        <dbReference type="EMBL" id="GCC38730.1"/>
    </source>
</evidence>
<proteinExistence type="predicted"/>
<gene>
    <name evidence="2" type="ORF">chiPu_0017246</name>
</gene>
<dbReference type="EMBL" id="BEZZ01001242">
    <property type="protein sequence ID" value="GCC38730.1"/>
    <property type="molecule type" value="Genomic_DNA"/>
</dbReference>
<protein>
    <submittedName>
        <fullName evidence="2">Uncharacterized protein</fullName>
    </submittedName>
</protein>
<accession>A0A401T7W4</accession>
<sequence>MELKPGKEHKPRAGSSAGPPFEPMFCLQAGPSVLTLSRPTVQLEIDSGNGPRLISNKVKGADLKPGHSVDIQYFRVWATSWAQCADLEWVCHRSGAVPRMRTSSQIRGVKLELQQCRRPHVGSASGSNTDLKLVLRRRTLSGDMEWSLSCAYQRSLDGTGLELEPEPECGLMFCIPSGPRMCISSQAQKVDLKLGPGSETQDD</sequence>
<name>A0A401T7W4_CHIPU</name>
<dbReference type="AlphaFoldDB" id="A0A401T7W4"/>
<evidence type="ECO:0000313" key="3">
    <source>
        <dbReference type="Proteomes" id="UP000287033"/>
    </source>
</evidence>
<keyword evidence="3" id="KW-1185">Reference proteome</keyword>
<evidence type="ECO:0000256" key="1">
    <source>
        <dbReference type="SAM" id="MobiDB-lite"/>
    </source>
</evidence>
<dbReference type="Proteomes" id="UP000287033">
    <property type="component" value="Unassembled WGS sequence"/>
</dbReference>
<comment type="caution">
    <text evidence="2">The sequence shown here is derived from an EMBL/GenBank/DDBJ whole genome shotgun (WGS) entry which is preliminary data.</text>
</comment>
<feature type="region of interest" description="Disordered" evidence="1">
    <location>
        <begin position="1"/>
        <end position="21"/>
    </location>
</feature>
<organism evidence="2 3">
    <name type="scientific">Chiloscyllium punctatum</name>
    <name type="common">Brownbanded bambooshark</name>
    <name type="synonym">Hemiscyllium punctatum</name>
    <dbReference type="NCBI Taxonomy" id="137246"/>
    <lineage>
        <taxon>Eukaryota</taxon>
        <taxon>Metazoa</taxon>
        <taxon>Chordata</taxon>
        <taxon>Craniata</taxon>
        <taxon>Vertebrata</taxon>
        <taxon>Chondrichthyes</taxon>
        <taxon>Elasmobranchii</taxon>
        <taxon>Galeomorphii</taxon>
        <taxon>Galeoidea</taxon>
        <taxon>Orectolobiformes</taxon>
        <taxon>Hemiscylliidae</taxon>
        <taxon>Chiloscyllium</taxon>
    </lineage>
</organism>
<reference evidence="2 3" key="1">
    <citation type="journal article" date="2018" name="Nat. Ecol. Evol.">
        <title>Shark genomes provide insights into elasmobranch evolution and the origin of vertebrates.</title>
        <authorList>
            <person name="Hara Y"/>
            <person name="Yamaguchi K"/>
            <person name="Onimaru K"/>
            <person name="Kadota M"/>
            <person name="Koyanagi M"/>
            <person name="Keeley SD"/>
            <person name="Tatsumi K"/>
            <person name="Tanaka K"/>
            <person name="Motone F"/>
            <person name="Kageyama Y"/>
            <person name="Nozu R"/>
            <person name="Adachi N"/>
            <person name="Nishimura O"/>
            <person name="Nakagawa R"/>
            <person name="Tanegashima C"/>
            <person name="Kiyatake I"/>
            <person name="Matsumoto R"/>
            <person name="Murakumo K"/>
            <person name="Nishida K"/>
            <person name="Terakita A"/>
            <person name="Kuratani S"/>
            <person name="Sato K"/>
            <person name="Hyodo S Kuraku.S."/>
        </authorList>
    </citation>
    <scope>NUCLEOTIDE SEQUENCE [LARGE SCALE GENOMIC DNA]</scope>
</reference>